<keyword evidence="6" id="KW-0067">ATP-binding</keyword>
<evidence type="ECO:0000256" key="1">
    <source>
        <dbReference type="ARBA" id="ARBA00000085"/>
    </source>
</evidence>
<dbReference type="EC" id="2.7.13.3" evidence="2"/>
<keyword evidence="7" id="KW-0472">Membrane</keyword>
<evidence type="ECO:0000256" key="4">
    <source>
        <dbReference type="ARBA" id="ARBA00022741"/>
    </source>
</evidence>
<dbReference type="InterPro" id="IPR031623">
    <property type="entry name" value="HisKA_4TM"/>
</dbReference>
<feature type="transmembrane region" description="Helical" evidence="7">
    <location>
        <begin position="53"/>
        <end position="73"/>
    </location>
</feature>
<dbReference type="STRING" id="222984.GCA_000731985_03809"/>
<evidence type="ECO:0000256" key="2">
    <source>
        <dbReference type="ARBA" id="ARBA00012438"/>
    </source>
</evidence>
<accession>A0A482Y4D0</accession>
<evidence type="ECO:0000256" key="3">
    <source>
        <dbReference type="ARBA" id="ARBA00022679"/>
    </source>
</evidence>
<dbReference type="PANTHER" id="PTHR44936:SF10">
    <property type="entry name" value="SENSOR PROTEIN RSTB"/>
    <property type="match status" value="1"/>
</dbReference>
<proteinExistence type="predicted"/>
<dbReference type="InterPro" id="IPR003594">
    <property type="entry name" value="HATPase_dom"/>
</dbReference>
<feature type="transmembrane region" description="Helical" evidence="7">
    <location>
        <begin position="119"/>
        <end position="139"/>
    </location>
</feature>
<comment type="caution">
    <text evidence="9">The sequence shown here is derived from an EMBL/GenBank/DDBJ whole genome shotgun (WGS) entry which is preliminary data.</text>
</comment>
<feature type="transmembrane region" description="Helical" evidence="7">
    <location>
        <begin position="85"/>
        <end position="113"/>
    </location>
</feature>
<dbReference type="Proteomes" id="UP000292704">
    <property type="component" value="Unassembled WGS sequence"/>
</dbReference>
<dbReference type="Gene3D" id="3.30.565.10">
    <property type="entry name" value="Histidine kinase-like ATPase, C-terminal domain"/>
    <property type="match status" value="1"/>
</dbReference>
<dbReference type="Pfam" id="PF16926">
    <property type="entry name" value="HisKA_4TM"/>
    <property type="match status" value="1"/>
</dbReference>
<dbReference type="InterPro" id="IPR036890">
    <property type="entry name" value="HATPase_C_sf"/>
</dbReference>
<dbReference type="CDD" id="cd00075">
    <property type="entry name" value="HATPase"/>
    <property type="match status" value="1"/>
</dbReference>
<dbReference type="GO" id="GO:0005524">
    <property type="term" value="F:ATP binding"/>
    <property type="evidence" value="ECO:0007669"/>
    <property type="project" value="UniProtKB-KW"/>
</dbReference>
<dbReference type="SMART" id="SM00387">
    <property type="entry name" value="HATPase_c"/>
    <property type="match status" value="1"/>
</dbReference>
<dbReference type="AlphaFoldDB" id="A0A482Y4D0"/>
<dbReference type="OrthoDB" id="3369at2157"/>
<keyword evidence="4" id="KW-0547">Nucleotide-binding</keyword>
<dbReference type="PANTHER" id="PTHR44936">
    <property type="entry name" value="SENSOR PROTEIN CREC"/>
    <property type="match status" value="1"/>
</dbReference>
<dbReference type="PRINTS" id="PR00344">
    <property type="entry name" value="BCTRLSENSOR"/>
</dbReference>
<comment type="catalytic activity">
    <reaction evidence="1">
        <text>ATP + protein L-histidine = ADP + protein N-phospho-L-histidine.</text>
        <dbReference type="EC" id="2.7.13.3"/>
    </reaction>
</comment>
<dbReference type="GO" id="GO:0004673">
    <property type="term" value="F:protein histidine kinase activity"/>
    <property type="evidence" value="ECO:0007669"/>
    <property type="project" value="UniProtKB-EC"/>
</dbReference>
<reference evidence="9 10" key="1">
    <citation type="submission" date="2019-02" db="EMBL/GenBank/DDBJ databases">
        <title>Genome analysis provides insights into bioremediation potentialities and Haloocin production by Natrinema altunense strain 4.1R isolated from Chott Douz in Tunisian desert.</title>
        <authorList>
            <person name="Najjari A."/>
            <person name="Youssef N."/>
            <person name="Ben Dhia O."/>
            <person name="Ferjani R."/>
            <person name="El Hidri D."/>
            <person name="Ouzari H.I."/>
            <person name="Cherif A."/>
        </authorList>
    </citation>
    <scope>NUCLEOTIDE SEQUENCE [LARGE SCALE GENOMIC DNA]</scope>
    <source>
        <strain evidence="9 10">4.1R</strain>
    </source>
</reference>
<dbReference type="PROSITE" id="PS50109">
    <property type="entry name" value="HIS_KIN"/>
    <property type="match status" value="1"/>
</dbReference>
<dbReference type="Pfam" id="PF02518">
    <property type="entry name" value="HATPase_c"/>
    <property type="match status" value="1"/>
</dbReference>
<evidence type="ECO:0000256" key="7">
    <source>
        <dbReference type="SAM" id="Phobius"/>
    </source>
</evidence>
<keyword evidence="3" id="KW-0808">Transferase</keyword>
<dbReference type="EMBL" id="SHMR01000001">
    <property type="protein sequence ID" value="RZH69134.1"/>
    <property type="molecule type" value="Genomic_DNA"/>
</dbReference>
<dbReference type="InterPro" id="IPR050980">
    <property type="entry name" value="2C_sensor_his_kinase"/>
</dbReference>
<organism evidence="9 10">
    <name type="scientific">Natrinema altunense</name>
    <dbReference type="NCBI Taxonomy" id="222984"/>
    <lineage>
        <taxon>Archaea</taxon>
        <taxon>Methanobacteriati</taxon>
        <taxon>Methanobacteriota</taxon>
        <taxon>Stenosarchaea group</taxon>
        <taxon>Halobacteria</taxon>
        <taxon>Halobacteriales</taxon>
        <taxon>Natrialbaceae</taxon>
        <taxon>Natrinema</taxon>
    </lineage>
</organism>
<keyword evidence="5" id="KW-0418">Kinase</keyword>
<feature type="domain" description="Histidine kinase" evidence="8">
    <location>
        <begin position="173"/>
        <end position="374"/>
    </location>
</feature>
<feature type="transmembrane region" description="Helical" evidence="7">
    <location>
        <begin position="26"/>
        <end position="47"/>
    </location>
</feature>
<dbReference type="InterPro" id="IPR004358">
    <property type="entry name" value="Sig_transdc_His_kin-like_C"/>
</dbReference>
<name>A0A482Y4D0_9EURY</name>
<dbReference type="RefSeq" id="WP_130170032.1">
    <property type="nucleotide sequence ID" value="NZ_SHMR01000001.1"/>
</dbReference>
<evidence type="ECO:0000313" key="9">
    <source>
        <dbReference type="EMBL" id="RZH69134.1"/>
    </source>
</evidence>
<keyword evidence="7" id="KW-1133">Transmembrane helix</keyword>
<protein>
    <recommendedName>
        <fullName evidence="2">histidine kinase</fullName>
        <ecNumber evidence="2">2.7.13.3</ecNumber>
    </recommendedName>
</protein>
<evidence type="ECO:0000313" key="10">
    <source>
        <dbReference type="Proteomes" id="UP000292704"/>
    </source>
</evidence>
<evidence type="ECO:0000259" key="8">
    <source>
        <dbReference type="PROSITE" id="PS50109"/>
    </source>
</evidence>
<keyword evidence="7" id="KW-0812">Transmembrane</keyword>
<dbReference type="SUPFAM" id="SSF55874">
    <property type="entry name" value="ATPase domain of HSP90 chaperone/DNA topoisomerase II/histidine kinase"/>
    <property type="match status" value="1"/>
</dbReference>
<evidence type="ECO:0000256" key="6">
    <source>
        <dbReference type="ARBA" id="ARBA00022840"/>
    </source>
</evidence>
<evidence type="ECO:0000256" key="5">
    <source>
        <dbReference type="ARBA" id="ARBA00022777"/>
    </source>
</evidence>
<dbReference type="InterPro" id="IPR005467">
    <property type="entry name" value="His_kinase_dom"/>
</dbReference>
<sequence>MSHDTPARPRTESSRSRLKQEYVPPIIGWFGGLSALSLVGWTVAFAGTIDVPGLLLSVAFTGGPALGLIWGGYRLDRSDIETSRYARILQWCVGGSVGFLAINLLTMVFFPWYSLAGNISWAHFSVNAGAVGGFAVGYVEARAIQREVEATVATVRADQLANERELLLYLNDLLRHEVLNSAQIISGHASLLQAECDDERVRTRLETVERESDDLVDVIDDIRAMLEANRGPETHSTVDLTALLTAQVAECRSRFDEAVIDIECPASAHVQGNEGLKWIFSNLLENAIEHADAATPHVRVTVDEQPETVTVTVADDGPGIPDKERERLFERKSTNHGLGLYLSRILANRYGGTVDLADTGPDGSVFVVALPRASVADDAAASDDGRD</sequence>
<gene>
    <name evidence="9" type="ORF">ELS17_06720</name>
</gene>